<keyword evidence="2" id="KW-0472">Membrane</keyword>
<feature type="chain" id="PRO_5005508266" description="HYR domain-containing protein" evidence="3">
    <location>
        <begin position="17"/>
        <end position="1325"/>
    </location>
</feature>
<feature type="compositionally biased region" description="Basic and acidic residues" evidence="1">
    <location>
        <begin position="1139"/>
        <end position="1153"/>
    </location>
</feature>
<proteinExistence type="predicted"/>
<gene>
    <name evidence="4" type="ORF">Cvel_6951.t2.CR1</name>
</gene>
<name>A0A0K6S8Y9_9ALVE</name>
<sequence length="1325" mass="145037">MWWFLSSELFMGGVEAITCPSSQVVSQVGDAGVAATFTATLGAGESSVTYSTDSGSLFNEGAHTVTATTDIGTSCSFFVFVAGCPPNSQRSSATGSCTCDAGYWQDLSVSILSGRLPDTGVASNGIPVVCTPCISNSTSDAGSTHPSACYCLAGFYILPYTTATDGESGHQYWTDARCEVCPVNAQCSEGLIGSGTDATVTISSSTTSAAAFAHAQEEDPSALSSALSSNEVPGPSDLPASSLEALPGSTGSPFPSNSSLTRPRRLQTSTTETRFTILQHIRPMPSTNYALVSNVATAEIKRCPVDGTCQSGDQSVFQESETGAADCVSSMRGPLCRQCRVGAEELRPVAACSSCWSQFVSIIVAAGSFLVLLVIVIAFAGLYGPAFRGETLIYLVALKMLFHFFGTLRVLGQFDLERVSLWTPLVRAVFLPYGWIPAPSDVYRPGCLVSDFITNGIGFDLSGTSVEDDLRDMIFRVTTALLILSPLLVFLFVTIIGLIVVIVRGCCCCCCPPQKELKAKMEATRDPEESFFLHPSEEEQQTKLEKSRLINRRVWGTWRFTFFKNKRGCICCGGEFLSDSVRAYLSVFFWIYEGAMEASTAVLRCENLGAYGSVLRAAPTISCTDTLNLPFQLLGYFGVVFYGVLLPITFVVVTAVGLREPRGPKVAERLRASGVPLSRTGAPIHLLGGSDFPQTHSPLGLCDVLFGKLLGLPAFWRSGLGWGSVERELIAIQVVAVVAQSRFRPFGKERNDTLNLMETLNLYCCLVVFLLFLPMYFLTLDDFANFLLASVALALVLAFFVWVCYEIFASFLWNIIQKSRDMKRARRASDVVRSPGRRCCIHCWTPWARCCLRRRAEAWMSVSTVGRKDLDEQPHAKAQVAVLRRLNVLTFKEAKLAPHRIPSYMLPIYSEFDSLCDLWLRERARSAAVFFRGRAGQRALMLELPSSSKKRKGALPLGVSVPELLMEFGIRWALIVAESFKVDPELKRLLTTSDNLDDLLLAAQRVLRPLRLWLVGGAEKRKKKKETKKKKKKKKEMKKGQSTGERTRERETDIESSERLSSRDIPPSLPPIPSNFFVDPYGEGTWDPRAPWEPLQRDAFWGFAPGLADSSQAGDGQGIRGGSLPVTFASVNKSVSTVQERETGGKRDTEKRGLTFADGGNESQGKFVLSGSRRSRAAEISGFPYDISSLREIGELFFEEPIGENGRLLTAGLSVGEVAGALRTMRRVHPAVIEWHYRSFLAAKDLRPMGVRVKPHVLDGFLDAYAEGKADGMFGPSGGVQFGDPRGFDPWQEWECDDASLFADDSDRSELPESPQQARKRIFGE</sequence>
<feature type="region of interest" description="Disordered" evidence="1">
    <location>
        <begin position="1021"/>
        <end position="1074"/>
    </location>
</feature>
<feature type="compositionally biased region" description="Polar residues" evidence="1">
    <location>
        <begin position="249"/>
        <end position="269"/>
    </location>
</feature>
<feature type="transmembrane region" description="Helical" evidence="2">
    <location>
        <begin position="786"/>
        <end position="816"/>
    </location>
</feature>
<keyword evidence="3" id="KW-0732">Signal</keyword>
<evidence type="ECO:0000256" key="1">
    <source>
        <dbReference type="SAM" id="MobiDB-lite"/>
    </source>
</evidence>
<feature type="signal peptide" evidence="3">
    <location>
        <begin position="1"/>
        <end position="16"/>
    </location>
</feature>
<evidence type="ECO:0008006" key="5">
    <source>
        <dbReference type="Google" id="ProtNLM"/>
    </source>
</evidence>
<evidence type="ECO:0000313" key="4">
    <source>
        <dbReference type="EMBL" id="CUC10143.1"/>
    </source>
</evidence>
<feature type="transmembrane region" description="Helical" evidence="2">
    <location>
        <begin position="356"/>
        <end position="380"/>
    </location>
</feature>
<keyword evidence="2" id="KW-0812">Transmembrane</keyword>
<feature type="region of interest" description="Disordered" evidence="1">
    <location>
        <begin position="1302"/>
        <end position="1325"/>
    </location>
</feature>
<feature type="region of interest" description="Disordered" evidence="1">
    <location>
        <begin position="1135"/>
        <end position="1159"/>
    </location>
</feature>
<reference evidence="4" key="1">
    <citation type="submission" date="2014-11" db="EMBL/GenBank/DDBJ databases">
        <title>Molecular phylogeny of cliff fern family Woodsiaceae with morphological implications.</title>
        <authorList>
            <person name="Shao Y.-Z."/>
            <person name="Wei R."/>
            <person name="Zhang X.-C."/>
        </authorList>
    </citation>
    <scope>NUCLEOTIDE SEQUENCE</scope>
</reference>
<dbReference type="VEuPathDB" id="CryptoDB:Cvel_6951"/>
<organism evidence="4">
    <name type="scientific">Chromera velia CCMP2878</name>
    <dbReference type="NCBI Taxonomy" id="1169474"/>
    <lineage>
        <taxon>Eukaryota</taxon>
        <taxon>Sar</taxon>
        <taxon>Alveolata</taxon>
        <taxon>Colpodellida</taxon>
        <taxon>Chromeraceae</taxon>
        <taxon>Chromera</taxon>
    </lineage>
</organism>
<keyword evidence="2" id="KW-1133">Transmembrane helix</keyword>
<accession>A0A0K6S8Y9</accession>
<evidence type="ECO:0000256" key="2">
    <source>
        <dbReference type="SAM" id="Phobius"/>
    </source>
</evidence>
<feature type="transmembrane region" description="Helical" evidence="2">
    <location>
        <begin position="480"/>
        <end position="503"/>
    </location>
</feature>
<feature type="compositionally biased region" description="Basic residues" evidence="1">
    <location>
        <begin position="1021"/>
        <end position="1037"/>
    </location>
</feature>
<feature type="transmembrane region" description="Helical" evidence="2">
    <location>
        <begin position="633"/>
        <end position="658"/>
    </location>
</feature>
<feature type="transmembrane region" description="Helical" evidence="2">
    <location>
        <begin position="760"/>
        <end position="780"/>
    </location>
</feature>
<feature type="region of interest" description="Disordered" evidence="1">
    <location>
        <begin position="220"/>
        <end position="269"/>
    </location>
</feature>
<protein>
    <recommendedName>
        <fullName evidence="5">HYR domain-containing protein</fullName>
    </recommendedName>
</protein>
<evidence type="ECO:0000256" key="3">
    <source>
        <dbReference type="SAM" id="SignalP"/>
    </source>
</evidence>
<feature type="compositionally biased region" description="Polar residues" evidence="1">
    <location>
        <begin position="222"/>
        <end position="231"/>
    </location>
</feature>
<feature type="compositionally biased region" description="Basic and acidic residues" evidence="1">
    <location>
        <begin position="1045"/>
        <end position="1062"/>
    </location>
</feature>
<dbReference type="EMBL" id="CDMZ01002767">
    <property type="protein sequence ID" value="CUC10143.1"/>
    <property type="molecule type" value="Genomic_DNA"/>
</dbReference>